<dbReference type="NCBIfam" id="TIGR00629">
    <property type="entry name" value="uvde"/>
    <property type="match status" value="1"/>
</dbReference>
<dbReference type="InterPro" id="IPR004601">
    <property type="entry name" value="UvdE"/>
</dbReference>
<sequence>MSIGYACLVYGVSGFKLKSCRLSNSDEKNLIEITNHNLEVLSKMLIYNASNSIKLFRISSDIIPLASHPEVDFNWRDIFSAELKSLGELIISSGIRVSMHPGQYTVINSNSPEVVSKSVLDLNYHCEFLDSLGLNSTHKMVLHIGGVYGDKASAIERFKSSYASLSSNVKSRLIIENDERSYSISDVLSIGKELGIPVVFDNLHHRLNPPEEDRSEDEWIYEAGLTWKSEDGPQKMHYSQQKVGGKSGSHSQSIEVSEFLDFYSSLREPVPDIMLEVKDKNISAIKCSNCVSSLDIHMLQSEWARYKYLVLYHSHNRYLSIRAMFRECSVSALTMYREIDSALREEPVLGSMVNAFSHVWGYFKDICSEKERDTFKSNIESLEAGSLDPSKFKKFLFKLSKKYNSEYLLESYFFYDVL</sequence>
<comment type="caution">
    <text evidence="4">The sequence shown here is derived from an EMBL/GenBank/DDBJ whole genome shotgun (WGS) entry which is preliminary data.</text>
</comment>
<feature type="domain" description="DUF1722" evidence="3">
    <location>
        <begin position="307"/>
        <end position="414"/>
    </location>
</feature>
<name>A0A1S1V7C8_9FIRM</name>
<dbReference type="PANTHER" id="PTHR31290">
    <property type="entry name" value="UV-DAMAGE ENDONUCLEASE"/>
    <property type="match status" value="1"/>
</dbReference>
<dbReference type="Proteomes" id="UP000180254">
    <property type="component" value="Unassembled WGS sequence"/>
</dbReference>
<keyword evidence="1" id="KW-0227">DNA damage</keyword>
<dbReference type="Gene3D" id="3.20.20.150">
    <property type="entry name" value="Divalent-metal-dependent TIM barrel enzymes"/>
    <property type="match status" value="1"/>
</dbReference>
<dbReference type="OrthoDB" id="9782576at2"/>
<keyword evidence="4" id="KW-0378">Hydrolase</keyword>
<dbReference type="InterPro" id="IPR013560">
    <property type="entry name" value="DUF1722"/>
</dbReference>
<dbReference type="PANTHER" id="PTHR31290:SF5">
    <property type="entry name" value="UV-DAMAGE ENDONUCLEASE"/>
    <property type="match status" value="1"/>
</dbReference>
<keyword evidence="2" id="KW-0234">DNA repair</keyword>
<dbReference type="AlphaFoldDB" id="A0A1S1V7C8"/>
<dbReference type="EC" id="3.-.-.-" evidence="4"/>
<keyword evidence="4" id="KW-0255">Endonuclease</keyword>
<proteinExistence type="predicted"/>
<organism evidence="4 5">
    <name type="scientific">Andreesenia angusta</name>
    <dbReference type="NCBI Taxonomy" id="39480"/>
    <lineage>
        <taxon>Bacteria</taxon>
        <taxon>Bacillati</taxon>
        <taxon>Bacillota</taxon>
        <taxon>Tissierellia</taxon>
        <taxon>Tissierellales</taxon>
        <taxon>Gottschalkiaceae</taxon>
        <taxon>Andreesenia</taxon>
    </lineage>
</organism>
<dbReference type="STRING" id="39480.EUAN_10340"/>
<dbReference type="RefSeq" id="WP_071062375.1">
    <property type="nucleotide sequence ID" value="NZ_MKIE01000003.1"/>
</dbReference>
<dbReference type="GO" id="GO:0009411">
    <property type="term" value="P:response to UV"/>
    <property type="evidence" value="ECO:0007669"/>
    <property type="project" value="InterPro"/>
</dbReference>
<evidence type="ECO:0000256" key="1">
    <source>
        <dbReference type="ARBA" id="ARBA00022763"/>
    </source>
</evidence>
<dbReference type="EMBL" id="MKIE01000003">
    <property type="protein sequence ID" value="OHW62472.1"/>
    <property type="molecule type" value="Genomic_DNA"/>
</dbReference>
<protein>
    <submittedName>
        <fullName evidence="4">UV DNA damage endonuclease</fullName>
        <ecNumber evidence="4">3.-.-.-</ecNumber>
    </submittedName>
</protein>
<dbReference type="Pfam" id="PF03851">
    <property type="entry name" value="UvdE"/>
    <property type="match status" value="1"/>
</dbReference>
<dbReference type="GO" id="GO:0006289">
    <property type="term" value="P:nucleotide-excision repair"/>
    <property type="evidence" value="ECO:0007669"/>
    <property type="project" value="InterPro"/>
</dbReference>
<dbReference type="GO" id="GO:0016787">
    <property type="term" value="F:hydrolase activity"/>
    <property type="evidence" value="ECO:0007669"/>
    <property type="project" value="UniProtKB-KW"/>
</dbReference>
<evidence type="ECO:0000313" key="5">
    <source>
        <dbReference type="Proteomes" id="UP000180254"/>
    </source>
</evidence>
<evidence type="ECO:0000313" key="4">
    <source>
        <dbReference type="EMBL" id="OHW62472.1"/>
    </source>
</evidence>
<evidence type="ECO:0000259" key="3">
    <source>
        <dbReference type="Pfam" id="PF08349"/>
    </source>
</evidence>
<evidence type="ECO:0000256" key="2">
    <source>
        <dbReference type="ARBA" id="ARBA00023204"/>
    </source>
</evidence>
<dbReference type="GO" id="GO:0004519">
    <property type="term" value="F:endonuclease activity"/>
    <property type="evidence" value="ECO:0007669"/>
    <property type="project" value="UniProtKB-KW"/>
</dbReference>
<gene>
    <name evidence="4" type="primary">uvsE</name>
    <name evidence="4" type="ORF">EUAN_10340</name>
</gene>
<reference evidence="4 5" key="1">
    <citation type="submission" date="2016-09" db="EMBL/GenBank/DDBJ databases">
        <title>Genome sequence of Eubacterium angustum.</title>
        <authorList>
            <person name="Poehlein A."/>
            <person name="Daniel R."/>
        </authorList>
    </citation>
    <scope>NUCLEOTIDE SEQUENCE [LARGE SCALE GENOMIC DNA]</scope>
    <source>
        <strain evidence="4 5">DSM 1989</strain>
    </source>
</reference>
<keyword evidence="5" id="KW-1185">Reference proteome</keyword>
<accession>A0A1S1V7C8</accession>
<keyword evidence="4" id="KW-0540">Nuclease</keyword>
<dbReference type="Pfam" id="PF08349">
    <property type="entry name" value="DUF1722"/>
    <property type="match status" value="1"/>
</dbReference>